<reference evidence="5" key="1">
    <citation type="submission" date="2022-11" db="EMBL/GenBank/DDBJ databases">
        <authorList>
            <person name="Morgan W.R."/>
            <person name="Tartar A."/>
        </authorList>
    </citation>
    <scope>NUCLEOTIDE SEQUENCE</scope>
    <source>
        <strain evidence="5">ARSEF 373</strain>
    </source>
</reference>
<evidence type="ECO:0000256" key="1">
    <source>
        <dbReference type="ARBA" id="ARBA00022741"/>
    </source>
</evidence>
<dbReference type="GO" id="GO:0035556">
    <property type="term" value="P:intracellular signal transduction"/>
    <property type="evidence" value="ECO:0007669"/>
    <property type="project" value="TreeGrafter"/>
</dbReference>
<evidence type="ECO:0000259" key="4">
    <source>
        <dbReference type="PROSITE" id="PS50011"/>
    </source>
</evidence>
<dbReference type="InterPro" id="IPR011009">
    <property type="entry name" value="Kinase-like_dom_sf"/>
</dbReference>
<protein>
    <recommendedName>
        <fullName evidence="4">Protein kinase domain-containing protein</fullName>
    </recommendedName>
</protein>
<dbReference type="Proteomes" id="UP001146120">
    <property type="component" value="Unassembled WGS sequence"/>
</dbReference>
<evidence type="ECO:0000313" key="6">
    <source>
        <dbReference type="Proteomes" id="UP001146120"/>
    </source>
</evidence>
<accession>A0AAV2ZCJ3</accession>
<dbReference type="Gene3D" id="1.10.510.10">
    <property type="entry name" value="Transferase(Phosphotransferase) domain 1"/>
    <property type="match status" value="1"/>
</dbReference>
<feature type="region of interest" description="Disordered" evidence="3">
    <location>
        <begin position="309"/>
        <end position="333"/>
    </location>
</feature>
<dbReference type="GO" id="GO:0004674">
    <property type="term" value="F:protein serine/threonine kinase activity"/>
    <property type="evidence" value="ECO:0007669"/>
    <property type="project" value="TreeGrafter"/>
</dbReference>
<keyword evidence="1" id="KW-0547">Nucleotide-binding</keyword>
<gene>
    <name evidence="5" type="ORF">N0F65_006205</name>
</gene>
<comment type="caution">
    <text evidence="5">The sequence shown here is derived from an EMBL/GenBank/DDBJ whole genome shotgun (WGS) entry which is preliminary data.</text>
</comment>
<reference evidence="5" key="2">
    <citation type="journal article" date="2023" name="Microbiol Resour">
        <title>Decontamination and Annotation of the Draft Genome Sequence of the Oomycete Lagenidium giganteum ARSEF 373.</title>
        <authorList>
            <person name="Morgan W.R."/>
            <person name="Tartar A."/>
        </authorList>
    </citation>
    <scope>NUCLEOTIDE SEQUENCE</scope>
    <source>
        <strain evidence="5">ARSEF 373</strain>
    </source>
</reference>
<dbReference type="PANTHER" id="PTHR24346">
    <property type="entry name" value="MAP/MICROTUBULE AFFINITY-REGULATING KINASE"/>
    <property type="match status" value="1"/>
</dbReference>
<dbReference type="GO" id="GO:0005524">
    <property type="term" value="F:ATP binding"/>
    <property type="evidence" value="ECO:0007669"/>
    <property type="project" value="UniProtKB-KW"/>
</dbReference>
<dbReference type="Pfam" id="PF00069">
    <property type="entry name" value="Pkinase"/>
    <property type="match status" value="1"/>
</dbReference>
<evidence type="ECO:0000256" key="2">
    <source>
        <dbReference type="ARBA" id="ARBA00022840"/>
    </source>
</evidence>
<dbReference type="GO" id="GO:0005737">
    <property type="term" value="C:cytoplasm"/>
    <property type="evidence" value="ECO:0007669"/>
    <property type="project" value="TreeGrafter"/>
</dbReference>
<organism evidence="5 6">
    <name type="scientific">Lagenidium giganteum</name>
    <dbReference type="NCBI Taxonomy" id="4803"/>
    <lineage>
        <taxon>Eukaryota</taxon>
        <taxon>Sar</taxon>
        <taxon>Stramenopiles</taxon>
        <taxon>Oomycota</taxon>
        <taxon>Peronosporomycetes</taxon>
        <taxon>Pythiales</taxon>
        <taxon>Pythiaceae</taxon>
    </lineage>
</organism>
<keyword evidence="6" id="KW-1185">Reference proteome</keyword>
<feature type="domain" description="Protein kinase" evidence="4">
    <location>
        <begin position="16"/>
        <end position="299"/>
    </location>
</feature>
<dbReference type="AlphaFoldDB" id="A0AAV2ZCJ3"/>
<dbReference type="SUPFAM" id="SSF56112">
    <property type="entry name" value="Protein kinase-like (PK-like)"/>
    <property type="match status" value="1"/>
</dbReference>
<evidence type="ECO:0000256" key="3">
    <source>
        <dbReference type="SAM" id="MobiDB-lite"/>
    </source>
</evidence>
<sequence>MELKMQRNLCGCHHPYARVDLVWASTIGDDDSGSERTLLVDRHISLRAHESDVSAAEHELKVMCYLAGVQLEQGYTQHRHLVRLHGHFQHQGTLHVLTEYCHHGTLMMLMEVDSALHQMRQPRLPHFADVNALRSCTTQICTGVAHLHRHGVAHLDLAIENIFIDEEGVFKVGDFRFAKYVSTFNKPSGLSQPLRDAYAAPETHFGFEIDLLKADAWSVGVILFMLWTRQIPFEETTHDDPKFVALRVAGLRAFLHQLNSAKHPYVVPEDVLLVLEGFLSCDPKDRKTVIESLELHPWLCGDHDRIAPAPDSTSASTAADPAPVSSPIEQFSV</sequence>
<proteinExistence type="predicted"/>
<dbReference type="PROSITE" id="PS50011">
    <property type="entry name" value="PROTEIN_KINASE_DOM"/>
    <property type="match status" value="1"/>
</dbReference>
<dbReference type="EMBL" id="DAKRPA010000033">
    <property type="protein sequence ID" value="DBA02330.1"/>
    <property type="molecule type" value="Genomic_DNA"/>
</dbReference>
<keyword evidence="2" id="KW-0067">ATP-binding</keyword>
<feature type="compositionally biased region" description="Low complexity" evidence="3">
    <location>
        <begin position="309"/>
        <end position="327"/>
    </location>
</feature>
<evidence type="ECO:0000313" key="5">
    <source>
        <dbReference type="EMBL" id="DBA02330.1"/>
    </source>
</evidence>
<dbReference type="InterPro" id="IPR000719">
    <property type="entry name" value="Prot_kinase_dom"/>
</dbReference>
<dbReference type="PANTHER" id="PTHR24346:SF30">
    <property type="entry name" value="MATERNAL EMBRYONIC LEUCINE ZIPPER KINASE"/>
    <property type="match status" value="1"/>
</dbReference>
<name>A0AAV2ZCJ3_9STRA</name>